<evidence type="ECO:0000313" key="4">
    <source>
        <dbReference type="EMBL" id="AJZ64066.1"/>
    </source>
</evidence>
<organism evidence="4 5">
    <name type="scientific">Paraburkholderia fungorum</name>
    <dbReference type="NCBI Taxonomy" id="134537"/>
    <lineage>
        <taxon>Bacteria</taxon>
        <taxon>Pseudomonadati</taxon>
        <taxon>Pseudomonadota</taxon>
        <taxon>Betaproteobacteria</taxon>
        <taxon>Burkholderiales</taxon>
        <taxon>Burkholderiaceae</taxon>
        <taxon>Paraburkholderia</taxon>
    </lineage>
</organism>
<dbReference type="KEGG" id="bfn:OI25_6103"/>
<protein>
    <submittedName>
        <fullName evidence="4">CHAT domain protein</fullName>
    </submittedName>
</protein>
<sequence length="968" mass="104658">MEMRYRRMILLIPLIPLALAQLSWASDGSDRASQTDNSLASSAPGSSAAQGPQQQTLRDREQAVLHQLSDTTDGDARYALLDGLASDYFRAGMVADSMRIREQIVEDSRIPAGRRSLIASSLASGYALGFDYARSERLLGRARALARDTTPAELETLPREPSYAYFSAEAEIDRRYLNRHDLGLLKRRESAELAWRNINDPALSVRRRKAAVNELLGNSSELIRLMVQNNRRTEALSYANEIRWDIENRSDMKPSPIQRAEVELGRSMALASNDDYDGAIAAVNAAITGFRKQNVAPYSWNLADALRLRLMFALAIKRIGDYQADADAWEYAASVNPVVAHAITDDERESLILAAHGNWQEAERRITAAMTKNLLRQGPESPFYKYQAAMLMLYRLEDPASNVGEADIAAYVKPLVGTQDDWNDSSTRGAYDEDGALAQSLNRAMSEGEQGQVLAFQIAELFHMNATQGAMADGAARLAASTPALRALIEQEQLLRHEQNTAHLALARSTNRLEAEQTQGGSQGRQNVASANVEHEENAIKAVDGKLASLRQQIAAQFPLYRQLVSPEIPTPDAFGKSLHEGEVYVDFYAGRDASYAFVVRPGGSFRAVRLSVTRAELARQVKALRAGFDAGVPPQHAGDLAGFDLGAAASLYQALIAPLHDDIHAATTVYIATSGVLASIPFDVLSTRTASSLADASWWIDTATPVRVPSASALALTRSHPAAHANEPLIAFADPSFDGHDSEAVGTPAGSVVARAFPVDTDAPAFDYHRVMPLPETMAEAHSIATALGASDQSVLRGTRASRSEAMKADLSNDRVVLFATHGIVAGEVPGWRKAGLAMAYEGSGLTDSILTADDIVTLRLNADWVVLSACNTGFVTGTAGDAISELSRAFFAAGARSMLVTQWAVESRSATEITTGVFRTYAGDPSLSKADALARAERDMAAGKDGALYRHPYFWGAYVLSGDAAR</sequence>
<keyword evidence="2" id="KW-0732">Signal</keyword>
<evidence type="ECO:0000256" key="2">
    <source>
        <dbReference type="SAM" id="SignalP"/>
    </source>
</evidence>
<proteinExistence type="predicted"/>
<feature type="signal peptide" evidence="2">
    <location>
        <begin position="1"/>
        <end position="25"/>
    </location>
</feature>
<dbReference type="GeneID" id="66519891"/>
<feature type="compositionally biased region" description="Low complexity" evidence="1">
    <location>
        <begin position="40"/>
        <end position="54"/>
    </location>
</feature>
<accession>A0AAU8TC78</accession>
<evidence type="ECO:0000259" key="3">
    <source>
        <dbReference type="Pfam" id="PF12770"/>
    </source>
</evidence>
<gene>
    <name evidence="4" type="ORF">OI25_6103</name>
</gene>
<evidence type="ECO:0000313" key="5">
    <source>
        <dbReference type="Proteomes" id="UP000032614"/>
    </source>
</evidence>
<feature type="compositionally biased region" description="Polar residues" evidence="1">
    <location>
        <begin position="30"/>
        <end position="39"/>
    </location>
</feature>
<evidence type="ECO:0000256" key="1">
    <source>
        <dbReference type="SAM" id="MobiDB-lite"/>
    </source>
</evidence>
<feature type="chain" id="PRO_5043762104" evidence="2">
    <location>
        <begin position="26"/>
        <end position="968"/>
    </location>
</feature>
<reference evidence="4 5" key="1">
    <citation type="journal article" date="2015" name="Genome Announc.">
        <title>Complete genome sequences for 59 burkholderia isolates, both pathogenic and near neighbor.</title>
        <authorList>
            <person name="Johnson S.L."/>
            <person name="Bishop-Lilly K.A."/>
            <person name="Ladner J.T."/>
            <person name="Daligault H.E."/>
            <person name="Davenport K.W."/>
            <person name="Jaissle J."/>
            <person name="Frey K.G."/>
            <person name="Koroleva G.I."/>
            <person name="Bruce D.C."/>
            <person name="Coyne S.R."/>
            <person name="Broomall S.M."/>
            <person name="Li P.E."/>
            <person name="Teshima H."/>
            <person name="Gibbons H.S."/>
            <person name="Palacios G.F."/>
            <person name="Rosenzweig C.N."/>
            <person name="Redden C.L."/>
            <person name="Xu Y."/>
            <person name="Minogue T.D."/>
            <person name="Chain P.S."/>
        </authorList>
    </citation>
    <scope>NUCLEOTIDE SEQUENCE [LARGE SCALE GENOMIC DNA]</scope>
    <source>
        <strain evidence="4 5">ATCC BAA-463</strain>
    </source>
</reference>
<dbReference type="Pfam" id="PF12770">
    <property type="entry name" value="CHAT"/>
    <property type="match status" value="1"/>
</dbReference>
<dbReference type="InterPro" id="IPR024983">
    <property type="entry name" value="CHAT_dom"/>
</dbReference>
<dbReference type="Proteomes" id="UP000032614">
    <property type="component" value="Chromosome 2"/>
</dbReference>
<feature type="region of interest" description="Disordered" evidence="1">
    <location>
        <begin position="30"/>
        <end position="54"/>
    </location>
</feature>
<dbReference type="RefSeq" id="WP_046572462.1">
    <property type="nucleotide sequence ID" value="NZ_CP010027.1"/>
</dbReference>
<feature type="domain" description="CHAT" evidence="3">
    <location>
        <begin position="649"/>
        <end position="965"/>
    </location>
</feature>
<dbReference type="EMBL" id="CP010027">
    <property type="protein sequence ID" value="AJZ64066.1"/>
    <property type="molecule type" value="Genomic_DNA"/>
</dbReference>
<name>A0AAU8TC78_9BURK</name>
<dbReference type="AlphaFoldDB" id="A0AAU8TC78"/>